<dbReference type="OrthoDB" id="10260897at2759"/>
<reference evidence="2 3" key="1">
    <citation type="journal article" date="2011" name="Science">
        <title>The ecoresponsive genome of Daphnia pulex.</title>
        <authorList>
            <person name="Colbourne J.K."/>
            <person name="Pfrender M.E."/>
            <person name="Gilbert D."/>
            <person name="Thomas W.K."/>
            <person name="Tucker A."/>
            <person name="Oakley T.H."/>
            <person name="Tokishita S."/>
            <person name="Aerts A."/>
            <person name="Arnold G.J."/>
            <person name="Basu M.K."/>
            <person name="Bauer D.J."/>
            <person name="Caceres C.E."/>
            <person name="Carmel L."/>
            <person name="Casola C."/>
            <person name="Choi J.H."/>
            <person name="Detter J.C."/>
            <person name="Dong Q."/>
            <person name="Dusheyko S."/>
            <person name="Eads B.D."/>
            <person name="Frohlich T."/>
            <person name="Geiler-Samerotte K.A."/>
            <person name="Gerlach D."/>
            <person name="Hatcher P."/>
            <person name="Jogdeo S."/>
            <person name="Krijgsveld J."/>
            <person name="Kriventseva E.V."/>
            <person name="Kultz D."/>
            <person name="Laforsch C."/>
            <person name="Lindquist E."/>
            <person name="Lopez J."/>
            <person name="Manak J.R."/>
            <person name="Muller J."/>
            <person name="Pangilinan J."/>
            <person name="Patwardhan R.P."/>
            <person name="Pitluck S."/>
            <person name="Pritham E.J."/>
            <person name="Rechtsteiner A."/>
            <person name="Rho M."/>
            <person name="Rogozin I.B."/>
            <person name="Sakarya O."/>
            <person name="Salamov A."/>
            <person name="Schaack S."/>
            <person name="Shapiro H."/>
            <person name="Shiga Y."/>
            <person name="Skalitzky C."/>
            <person name="Smith Z."/>
            <person name="Souvorov A."/>
            <person name="Sung W."/>
            <person name="Tang Z."/>
            <person name="Tsuchiya D."/>
            <person name="Tu H."/>
            <person name="Vos H."/>
            <person name="Wang M."/>
            <person name="Wolf Y.I."/>
            <person name="Yamagata H."/>
            <person name="Yamada T."/>
            <person name="Ye Y."/>
            <person name="Shaw J.R."/>
            <person name="Andrews J."/>
            <person name="Crease T.J."/>
            <person name="Tang H."/>
            <person name="Lucas S.M."/>
            <person name="Robertson H.M."/>
            <person name="Bork P."/>
            <person name="Koonin E.V."/>
            <person name="Zdobnov E.M."/>
            <person name="Grigoriev I.V."/>
            <person name="Lynch M."/>
            <person name="Boore J.L."/>
        </authorList>
    </citation>
    <scope>NUCLEOTIDE SEQUENCE [LARGE SCALE GENOMIC DNA]</scope>
</reference>
<dbReference type="Pfam" id="PF04950">
    <property type="entry name" value="RIBIOP_C"/>
    <property type="match status" value="1"/>
</dbReference>
<keyword evidence="3" id="KW-1185">Reference proteome</keyword>
<dbReference type="InterPro" id="IPR007034">
    <property type="entry name" value="BMS1_TSR1_C"/>
</dbReference>
<dbReference type="HOGENOM" id="CLU_161082_1_0_1"/>
<protein>
    <recommendedName>
        <fullName evidence="1">Ribosome biogenesis protein BMS1/TSR1 C-terminal domain-containing protein</fullName>
    </recommendedName>
</protein>
<name>E9I361_DAPPU</name>
<feature type="domain" description="Ribosome biogenesis protein BMS1/TSR1 C-terminal" evidence="1">
    <location>
        <begin position="1"/>
        <end position="64"/>
    </location>
</feature>
<dbReference type="PhylomeDB" id="E9I361"/>
<dbReference type="PANTHER" id="PTHR12858">
    <property type="entry name" value="RIBOSOME BIOGENESIS PROTEIN"/>
    <property type="match status" value="1"/>
</dbReference>
<dbReference type="InterPro" id="IPR039761">
    <property type="entry name" value="Bms1/Tsr1"/>
</dbReference>
<sequence>TRDPLILSLGWRRFQKISPYSIHDHNGLHRQLKYTPEHMHCTSLFWNPLTPRDKGLLAIQSISQVQVQF</sequence>
<dbReference type="GO" id="GO:0042254">
    <property type="term" value="P:ribosome biogenesis"/>
    <property type="evidence" value="ECO:0007669"/>
    <property type="project" value="InterPro"/>
</dbReference>
<evidence type="ECO:0000313" key="2">
    <source>
        <dbReference type="EMBL" id="EFX61569.1"/>
    </source>
</evidence>
<dbReference type="Proteomes" id="UP000000305">
    <property type="component" value="Unassembled WGS sequence"/>
</dbReference>
<accession>E9I361</accession>
<gene>
    <name evidence="2" type="ORF">DAPPUDRAFT_9622</name>
</gene>
<dbReference type="eggNOG" id="KOG1951">
    <property type="taxonomic scope" value="Eukaryota"/>
</dbReference>
<dbReference type="KEGG" id="dpx:DAPPUDRAFT_9622"/>
<evidence type="ECO:0000259" key="1">
    <source>
        <dbReference type="Pfam" id="PF04950"/>
    </source>
</evidence>
<feature type="non-terminal residue" evidence="2">
    <location>
        <position position="69"/>
    </location>
</feature>
<dbReference type="AlphaFoldDB" id="E9I361"/>
<organism evidence="2 3">
    <name type="scientific">Daphnia pulex</name>
    <name type="common">Water flea</name>
    <dbReference type="NCBI Taxonomy" id="6669"/>
    <lineage>
        <taxon>Eukaryota</taxon>
        <taxon>Metazoa</taxon>
        <taxon>Ecdysozoa</taxon>
        <taxon>Arthropoda</taxon>
        <taxon>Crustacea</taxon>
        <taxon>Branchiopoda</taxon>
        <taxon>Diplostraca</taxon>
        <taxon>Cladocera</taxon>
        <taxon>Anomopoda</taxon>
        <taxon>Daphniidae</taxon>
        <taxon>Daphnia</taxon>
    </lineage>
</organism>
<dbReference type="EMBL" id="GL734389">
    <property type="protein sequence ID" value="EFX61569.1"/>
    <property type="molecule type" value="Genomic_DNA"/>
</dbReference>
<dbReference type="PANTHER" id="PTHR12858:SF2">
    <property type="entry name" value="RIBOSOME BIOGENESIS PROTEIN BMS1 HOMOLOG"/>
    <property type="match status" value="1"/>
</dbReference>
<feature type="non-terminal residue" evidence="2">
    <location>
        <position position="1"/>
    </location>
</feature>
<proteinExistence type="predicted"/>
<dbReference type="STRING" id="6669.E9I361"/>
<dbReference type="InParanoid" id="E9I361"/>
<evidence type="ECO:0000313" key="3">
    <source>
        <dbReference type="Proteomes" id="UP000000305"/>
    </source>
</evidence>